<sequence length="201" mass="23042">MRRYFQIGLALFGLWLLWLMFAFVTFKEMEILLAYLVAIVGGGFFALYFLIGYLLYRSRNRKKLVKLLLLLLGALVLAGAGRFGYFMYESSHPGRNIDFSAAQELTEGTHSFVPGEEKRFTIHAAADSPMQLEMKFTNEEELYSLYTHLYDESGKKVGTYSRSVTSIFLTLDEKTGPTYYLQIINADALNPRSVEIRKNRP</sequence>
<keyword evidence="3" id="KW-1185">Reference proteome</keyword>
<keyword evidence="1" id="KW-1133">Transmembrane helix</keyword>
<protein>
    <submittedName>
        <fullName evidence="2">Uncharacterized protein</fullName>
    </submittedName>
</protein>
<gene>
    <name evidence="2" type="ORF">CBW65_13930</name>
</gene>
<evidence type="ECO:0000313" key="3">
    <source>
        <dbReference type="Proteomes" id="UP000195437"/>
    </source>
</evidence>
<name>A0A1Y0IN65_9BACL</name>
<dbReference type="AlphaFoldDB" id="A0A1Y0IN65"/>
<keyword evidence="1" id="KW-0812">Transmembrane</keyword>
<feature type="transmembrane region" description="Helical" evidence="1">
    <location>
        <begin position="67"/>
        <end position="88"/>
    </location>
</feature>
<dbReference type="RefSeq" id="WP_087457347.1">
    <property type="nucleotide sequence ID" value="NZ_CP021434.1"/>
</dbReference>
<dbReference type="Proteomes" id="UP000195437">
    <property type="component" value="Chromosome"/>
</dbReference>
<evidence type="ECO:0000256" key="1">
    <source>
        <dbReference type="SAM" id="Phobius"/>
    </source>
</evidence>
<dbReference type="EMBL" id="CP021434">
    <property type="protein sequence ID" value="ARU61978.1"/>
    <property type="molecule type" value="Genomic_DNA"/>
</dbReference>
<proteinExistence type="predicted"/>
<keyword evidence="1" id="KW-0472">Membrane</keyword>
<organism evidence="2 3">
    <name type="scientific">Tumebacillus avium</name>
    <dbReference type="NCBI Taxonomy" id="1903704"/>
    <lineage>
        <taxon>Bacteria</taxon>
        <taxon>Bacillati</taxon>
        <taxon>Bacillota</taxon>
        <taxon>Bacilli</taxon>
        <taxon>Bacillales</taxon>
        <taxon>Alicyclobacillaceae</taxon>
        <taxon>Tumebacillus</taxon>
    </lineage>
</organism>
<accession>A0A1Y0IN65</accession>
<feature type="transmembrane region" description="Helical" evidence="1">
    <location>
        <begin position="7"/>
        <end position="26"/>
    </location>
</feature>
<evidence type="ECO:0000313" key="2">
    <source>
        <dbReference type="EMBL" id="ARU61978.1"/>
    </source>
</evidence>
<reference evidence="3" key="1">
    <citation type="submission" date="2017-05" db="EMBL/GenBank/DDBJ databases">
        <authorList>
            <person name="Sung H."/>
        </authorList>
    </citation>
    <scope>NUCLEOTIDE SEQUENCE [LARGE SCALE GENOMIC DNA]</scope>
    <source>
        <strain evidence="3">AR23208</strain>
    </source>
</reference>
<dbReference type="KEGG" id="tum:CBW65_13930"/>
<feature type="transmembrane region" description="Helical" evidence="1">
    <location>
        <begin position="32"/>
        <end position="55"/>
    </location>
</feature>